<sequence>MLRKVKDVADLAGVSIRTLHHYDRIGLLSPASETKAGYRLYSDEDLDRLQQILFFRELGFSLQKIGDILDSPTFDRRQALGLQQKALIEKRERLGLMIETIGKTIKNMEGELDMNEKEKFEGFGFGDNPYEEEARRRWGDGPVDGANEKVQSLGAKGREQLGQQMDGLFQKLAGMRKKDPHSEEVQQAIGEWHDFLNGMGHIYSPDAFRGLGRMYVEDERFTKNMDRYGEGFASFMADAMGIRADHLQD</sequence>
<dbReference type="Gene3D" id="1.10.490.50">
    <property type="entry name" value="Antibiotic binding domain of TipA-like multidrug resistance regulators"/>
    <property type="match status" value="1"/>
</dbReference>
<evidence type="ECO:0000313" key="6">
    <source>
        <dbReference type="EMBL" id="MET3575993.1"/>
    </source>
</evidence>
<dbReference type="InterPro" id="IPR000551">
    <property type="entry name" value="MerR-type_HTH_dom"/>
</dbReference>
<name>A0ABV2GCJ6_9BACL</name>
<dbReference type="InterPro" id="IPR036244">
    <property type="entry name" value="TipA-like_antibiotic-bd"/>
</dbReference>
<evidence type="ECO:0000259" key="5">
    <source>
        <dbReference type="PROSITE" id="PS50937"/>
    </source>
</evidence>
<dbReference type="EMBL" id="JBEPLW010000014">
    <property type="protein sequence ID" value="MET3575993.1"/>
    <property type="molecule type" value="Genomic_DNA"/>
</dbReference>
<dbReference type="Pfam" id="PF07739">
    <property type="entry name" value="TipAS"/>
    <property type="match status" value="1"/>
</dbReference>
<dbReference type="Pfam" id="PF13411">
    <property type="entry name" value="MerR_1"/>
    <property type="match status" value="1"/>
</dbReference>
<dbReference type="InterPro" id="IPR047057">
    <property type="entry name" value="MerR_fam"/>
</dbReference>
<dbReference type="GO" id="GO:0003677">
    <property type="term" value="F:DNA binding"/>
    <property type="evidence" value="ECO:0007669"/>
    <property type="project" value="UniProtKB-KW"/>
</dbReference>
<keyword evidence="2 6" id="KW-0238">DNA-binding</keyword>
<dbReference type="PROSITE" id="PS50937">
    <property type="entry name" value="HTH_MERR_2"/>
    <property type="match status" value="1"/>
</dbReference>
<dbReference type="PANTHER" id="PTHR30204">
    <property type="entry name" value="REDOX-CYCLING DRUG-SENSING TRANSCRIPTIONAL ACTIVATOR SOXR"/>
    <property type="match status" value="1"/>
</dbReference>
<dbReference type="Gene3D" id="1.10.1660.10">
    <property type="match status" value="1"/>
</dbReference>
<dbReference type="InterPro" id="IPR009061">
    <property type="entry name" value="DNA-bd_dom_put_sf"/>
</dbReference>
<dbReference type="SUPFAM" id="SSF89082">
    <property type="entry name" value="Antibiotic binding domain of TipA-like multidrug resistance regulators"/>
    <property type="match status" value="1"/>
</dbReference>
<evidence type="ECO:0000256" key="1">
    <source>
        <dbReference type="ARBA" id="ARBA00023015"/>
    </source>
</evidence>
<evidence type="ECO:0000256" key="2">
    <source>
        <dbReference type="ARBA" id="ARBA00023125"/>
    </source>
</evidence>
<dbReference type="SUPFAM" id="SSF46955">
    <property type="entry name" value="Putative DNA-binding domain"/>
    <property type="match status" value="1"/>
</dbReference>
<organism evidence="6 7">
    <name type="scientific">Bhargavaea ullalensis</name>
    <dbReference type="NCBI Taxonomy" id="1265685"/>
    <lineage>
        <taxon>Bacteria</taxon>
        <taxon>Bacillati</taxon>
        <taxon>Bacillota</taxon>
        <taxon>Bacilli</taxon>
        <taxon>Bacillales</taxon>
        <taxon>Caryophanaceae</taxon>
        <taxon>Bhargavaea</taxon>
    </lineage>
</organism>
<dbReference type="Proteomes" id="UP001549099">
    <property type="component" value="Unassembled WGS sequence"/>
</dbReference>
<dbReference type="InterPro" id="IPR012925">
    <property type="entry name" value="TipAS_dom"/>
</dbReference>
<gene>
    <name evidence="6" type="ORF">ABID49_001900</name>
</gene>
<evidence type="ECO:0000256" key="4">
    <source>
        <dbReference type="ARBA" id="ARBA00023163"/>
    </source>
</evidence>
<keyword evidence="3" id="KW-0010">Activator</keyword>
<evidence type="ECO:0000313" key="7">
    <source>
        <dbReference type="Proteomes" id="UP001549099"/>
    </source>
</evidence>
<feature type="domain" description="HTH merR-type" evidence="5">
    <location>
        <begin position="1"/>
        <end position="71"/>
    </location>
</feature>
<protein>
    <submittedName>
        <fullName evidence="6">DNA-binding transcriptional MerR regulator</fullName>
    </submittedName>
</protein>
<keyword evidence="1" id="KW-0805">Transcription regulation</keyword>
<dbReference type="RefSeq" id="WP_354197635.1">
    <property type="nucleotide sequence ID" value="NZ_JBEPLW010000014.1"/>
</dbReference>
<proteinExistence type="predicted"/>
<comment type="caution">
    <text evidence="6">The sequence shown here is derived from an EMBL/GenBank/DDBJ whole genome shotgun (WGS) entry which is preliminary data.</text>
</comment>
<dbReference type="PRINTS" id="PR00040">
    <property type="entry name" value="HTHMERR"/>
</dbReference>
<dbReference type="SMART" id="SM00422">
    <property type="entry name" value="HTH_MERR"/>
    <property type="match status" value="1"/>
</dbReference>
<reference evidence="6 7" key="1">
    <citation type="submission" date="2024-06" db="EMBL/GenBank/DDBJ databases">
        <title>Genomic Encyclopedia of Type Strains, Phase IV (KMG-IV): sequencing the most valuable type-strain genomes for metagenomic binning, comparative biology and taxonomic classification.</title>
        <authorList>
            <person name="Goeker M."/>
        </authorList>
    </citation>
    <scope>NUCLEOTIDE SEQUENCE [LARGE SCALE GENOMIC DNA]</scope>
    <source>
        <strain evidence="6 7">DSM 26128</strain>
    </source>
</reference>
<accession>A0ABV2GCJ6</accession>
<keyword evidence="7" id="KW-1185">Reference proteome</keyword>
<dbReference type="CDD" id="cd01106">
    <property type="entry name" value="HTH_TipAL-Mta"/>
    <property type="match status" value="1"/>
</dbReference>
<dbReference type="PANTHER" id="PTHR30204:SF90">
    <property type="entry name" value="HTH-TYPE TRANSCRIPTIONAL ACTIVATOR MTA"/>
    <property type="match status" value="1"/>
</dbReference>
<evidence type="ECO:0000256" key="3">
    <source>
        <dbReference type="ARBA" id="ARBA00023159"/>
    </source>
</evidence>
<keyword evidence="4" id="KW-0804">Transcription</keyword>